<dbReference type="HAMAP" id="MF_00061">
    <property type="entry name" value="IspE"/>
    <property type="match status" value="1"/>
</dbReference>
<evidence type="ECO:0000313" key="10">
    <source>
        <dbReference type="EMBL" id="CAB5046510.1"/>
    </source>
</evidence>
<accession>A0A6J6GVD0</accession>
<dbReference type="GO" id="GO:0050515">
    <property type="term" value="F:4-(cytidine 5'-diphospho)-2-C-methyl-D-erythritol kinase activity"/>
    <property type="evidence" value="ECO:0007669"/>
    <property type="project" value="InterPro"/>
</dbReference>
<protein>
    <submittedName>
        <fullName evidence="7">Unannotated protein</fullName>
    </submittedName>
</protein>
<dbReference type="InterPro" id="IPR020568">
    <property type="entry name" value="Ribosomal_Su5_D2-typ_SF"/>
</dbReference>
<dbReference type="PANTHER" id="PTHR43527:SF2">
    <property type="entry name" value="4-DIPHOSPHOCYTIDYL-2-C-METHYL-D-ERYTHRITOL KINASE, CHLOROPLASTIC"/>
    <property type="match status" value="1"/>
</dbReference>
<evidence type="ECO:0000256" key="4">
    <source>
        <dbReference type="ARBA" id="ARBA00022840"/>
    </source>
</evidence>
<evidence type="ECO:0000256" key="1">
    <source>
        <dbReference type="ARBA" id="ARBA00022679"/>
    </source>
</evidence>
<keyword evidence="3" id="KW-0418">Kinase</keyword>
<dbReference type="EMBL" id="CAEZUK010000096">
    <property type="protein sequence ID" value="CAB4600618.1"/>
    <property type="molecule type" value="Genomic_DNA"/>
</dbReference>
<dbReference type="InterPro" id="IPR036554">
    <property type="entry name" value="GHMP_kinase_C_sf"/>
</dbReference>
<keyword evidence="4" id="KW-0067">ATP-binding</keyword>
<dbReference type="SUPFAM" id="SSF55060">
    <property type="entry name" value="GHMP Kinase, C-terminal domain"/>
    <property type="match status" value="1"/>
</dbReference>
<dbReference type="EMBL" id="CAEZVL010000146">
    <property type="protein sequence ID" value="CAB4635418.1"/>
    <property type="molecule type" value="Genomic_DNA"/>
</dbReference>
<dbReference type="PANTHER" id="PTHR43527">
    <property type="entry name" value="4-DIPHOSPHOCYTIDYL-2-C-METHYL-D-ERYTHRITOL KINASE, CHLOROPLASTIC"/>
    <property type="match status" value="1"/>
</dbReference>
<evidence type="ECO:0000256" key="3">
    <source>
        <dbReference type="ARBA" id="ARBA00022777"/>
    </source>
</evidence>
<evidence type="ECO:0000313" key="9">
    <source>
        <dbReference type="EMBL" id="CAB4771497.1"/>
    </source>
</evidence>
<evidence type="ECO:0000313" key="8">
    <source>
        <dbReference type="EMBL" id="CAB4635418.1"/>
    </source>
</evidence>
<dbReference type="EMBL" id="CAFBQJ010000044">
    <property type="protein sequence ID" value="CAB5046510.1"/>
    <property type="molecule type" value="Genomic_DNA"/>
</dbReference>
<dbReference type="SUPFAM" id="SSF54211">
    <property type="entry name" value="Ribosomal protein S5 domain 2-like"/>
    <property type="match status" value="1"/>
</dbReference>
<dbReference type="InterPro" id="IPR004424">
    <property type="entry name" value="IspE"/>
</dbReference>
<dbReference type="Pfam" id="PF00288">
    <property type="entry name" value="GHMP_kinases_N"/>
    <property type="match status" value="1"/>
</dbReference>
<name>A0A6J6GVD0_9ZZZZ</name>
<dbReference type="InterPro" id="IPR014721">
    <property type="entry name" value="Ribsml_uS5_D2-typ_fold_subgr"/>
</dbReference>
<dbReference type="Gene3D" id="3.30.230.10">
    <property type="match status" value="1"/>
</dbReference>
<keyword evidence="2" id="KW-0547">Nucleotide-binding</keyword>
<dbReference type="PIRSF" id="PIRSF010376">
    <property type="entry name" value="IspE"/>
    <property type="match status" value="1"/>
</dbReference>
<feature type="domain" description="GHMP kinase N-terminal" evidence="5">
    <location>
        <begin position="71"/>
        <end position="137"/>
    </location>
</feature>
<dbReference type="AlphaFoldDB" id="A0A6J6GVD0"/>
<evidence type="ECO:0000313" key="6">
    <source>
        <dbReference type="EMBL" id="CAB4545097.1"/>
    </source>
</evidence>
<evidence type="ECO:0000313" key="7">
    <source>
        <dbReference type="EMBL" id="CAB4600618.1"/>
    </source>
</evidence>
<dbReference type="GO" id="GO:0016114">
    <property type="term" value="P:terpenoid biosynthetic process"/>
    <property type="evidence" value="ECO:0007669"/>
    <property type="project" value="InterPro"/>
</dbReference>
<organism evidence="7">
    <name type="scientific">freshwater metagenome</name>
    <dbReference type="NCBI Taxonomy" id="449393"/>
    <lineage>
        <taxon>unclassified sequences</taxon>
        <taxon>metagenomes</taxon>
        <taxon>ecological metagenomes</taxon>
    </lineage>
</organism>
<dbReference type="EMBL" id="CAEZSL010000088">
    <property type="protein sequence ID" value="CAB4545097.1"/>
    <property type="molecule type" value="Genomic_DNA"/>
</dbReference>
<evidence type="ECO:0000256" key="2">
    <source>
        <dbReference type="ARBA" id="ARBA00022741"/>
    </source>
</evidence>
<dbReference type="Gene3D" id="3.30.70.890">
    <property type="entry name" value="GHMP kinase, C-terminal domain"/>
    <property type="match status" value="1"/>
</dbReference>
<dbReference type="GO" id="GO:0005524">
    <property type="term" value="F:ATP binding"/>
    <property type="evidence" value="ECO:0007669"/>
    <property type="project" value="UniProtKB-KW"/>
</dbReference>
<gene>
    <name evidence="6" type="ORF">UFOPK1421_00899</name>
    <name evidence="7" type="ORF">UFOPK1820_00703</name>
    <name evidence="8" type="ORF">UFOPK1960_00942</name>
    <name evidence="9" type="ORF">UFOPK2921_00283</name>
    <name evidence="10" type="ORF">UFOPK4275_00363</name>
</gene>
<dbReference type="InterPro" id="IPR006204">
    <property type="entry name" value="GHMP_kinase_N_dom"/>
</dbReference>
<proteinExistence type="inferred from homology"/>
<keyword evidence="1" id="KW-0808">Transferase</keyword>
<evidence type="ECO:0000259" key="5">
    <source>
        <dbReference type="Pfam" id="PF00288"/>
    </source>
</evidence>
<reference evidence="7" key="1">
    <citation type="submission" date="2020-05" db="EMBL/GenBank/DDBJ databases">
        <authorList>
            <person name="Chiriac C."/>
            <person name="Salcher M."/>
            <person name="Ghai R."/>
            <person name="Kavagutti S V."/>
        </authorList>
    </citation>
    <scope>NUCLEOTIDE SEQUENCE</scope>
</reference>
<dbReference type="EMBL" id="CAEZZV010000022">
    <property type="protein sequence ID" value="CAB4771497.1"/>
    <property type="molecule type" value="Genomic_DNA"/>
</dbReference>
<sequence>MNVAAHTQQLIAPAKLTLSLRITGLRSDGFHLIEAIMTTLELHDVLTIIDDSHGLSFTGPFAEGLKNDASNLVTRALTFVQRSANIVVTKNIPHGGGLGGGSTDAAAILRWAGRTSPSDVIDSATLGADVPFCLVGGQAQVSGIGEIIQPISLEAQRITLIVPPLHVSTPKVYQAWDAMGGPRSDGPNDLEPAAIQVEPELARWRDRIREVTGDSPVLAGSGATWFVANQLTEQGQALREALPDAYVIETRTRQ</sequence>